<dbReference type="InterPro" id="IPR001000">
    <property type="entry name" value="GH10_dom"/>
</dbReference>
<dbReference type="Proteomes" id="UP000288805">
    <property type="component" value="Unassembled WGS sequence"/>
</dbReference>
<evidence type="ECO:0000313" key="9">
    <source>
        <dbReference type="Proteomes" id="UP000288805"/>
    </source>
</evidence>
<dbReference type="SUPFAM" id="SSF51445">
    <property type="entry name" value="(Trans)glycosidases"/>
    <property type="match status" value="1"/>
</dbReference>
<keyword evidence="3" id="KW-0119">Carbohydrate metabolism</keyword>
<feature type="domain" description="GH10" evidence="7">
    <location>
        <begin position="196"/>
        <end position="455"/>
    </location>
</feature>
<dbReference type="InterPro" id="IPR017853">
    <property type="entry name" value="GH"/>
</dbReference>
<dbReference type="PANTHER" id="PTHR31490:SF3">
    <property type="entry name" value="GLYCOSYL HYDROLASE FAMILY 10 PROTEIN"/>
    <property type="match status" value="1"/>
</dbReference>
<protein>
    <submittedName>
        <fullName evidence="8">Anti-sigma-I factor RsgI6</fullName>
    </submittedName>
</protein>
<evidence type="ECO:0000256" key="2">
    <source>
        <dbReference type="ARBA" id="ARBA00022801"/>
    </source>
</evidence>
<evidence type="ECO:0000259" key="7">
    <source>
        <dbReference type="PROSITE" id="PS51760"/>
    </source>
</evidence>
<dbReference type="InterPro" id="IPR044846">
    <property type="entry name" value="GH10"/>
</dbReference>
<keyword evidence="2" id="KW-0378">Hydrolase</keyword>
<dbReference type="Gene3D" id="2.60.120.260">
    <property type="entry name" value="Galactose-binding domain-like"/>
    <property type="match status" value="1"/>
</dbReference>
<dbReference type="PROSITE" id="PS51760">
    <property type="entry name" value="GH10_2"/>
    <property type="match status" value="1"/>
</dbReference>
<keyword evidence="4" id="KW-0624">Polysaccharide degradation</keyword>
<organism evidence="8 9">
    <name type="scientific">Vitis vinifera</name>
    <name type="common">Grape</name>
    <dbReference type="NCBI Taxonomy" id="29760"/>
    <lineage>
        <taxon>Eukaryota</taxon>
        <taxon>Viridiplantae</taxon>
        <taxon>Streptophyta</taxon>
        <taxon>Embryophyta</taxon>
        <taxon>Tracheophyta</taxon>
        <taxon>Spermatophyta</taxon>
        <taxon>Magnoliopsida</taxon>
        <taxon>eudicotyledons</taxon>
        <taxon>Gunneridae</taxon>
        <taxon>Pentapetalae</taxon>
        <taxon>rosids</taxon>
        <taxon>Vitales</taxon>
        <taxon>Vitaceae</taxon>
        <taxon>Viteae</taxon>
        <taxon>Vitis</taxon>
    </lineage>
</organism>
<comment type="similarity">
    <text evidence="1">Belongs to the glycosyl hydrolase 10 (cellulase F) family.</text>
</comment>
<dbReference type="PANTHER" id="PTHR31490">
    <property type="entry name" value="GLYCOSYL HYDROLASE"/>
    <property type="match status" value="1"/>
</dbReference>
<evidence type="ECO:0000256" key="6">
    <source>
        <dbReference type="SAM" id="SignalP"/>
    </source>
</evidence>
<dbReference type="InterPro" id="IPR008979">
    <property type="entry name" value="Galactose-bd-like_sf"/>
</dbReference>
<dbReference type="GO" id="GO:0031176">
    <property type="term" value="F:endo-1,4-beta-xylanase activity"/>
    <property type="evidence" value="ECO:0007669"/>
    <property type="project" value="UniProtKB-ARBA"/>
</dbReference>
<evidence type="ECO:0000256" key="5">
    <source>
        <dbReference type="SAM" id="MobiDB-lite"/>
    </source>
</evidence>
<dbReference type="Pfam" id="PF00331">
    <property type="entry name" value="Glyco_hydro_10"/>
    <property type="match status" value="2"/>
</dbReference>
<feature type="chain" id="PRO_5019493136" evidence="6">
    <location>
        <begin position="22"/>
        <end position="455"/>
    </location>
</feature>
<accession>A0A438IIR7</accession>
<evidence type="ECO:0000256" key="3">
    <source>
        <dbReference type="ARBA" id="ARBA00023277"/>
    </source>
</evidence>
<evidence type="ECO:0000313" key="8">
    <source>
        <dbReference type="EMBL" id="RVW96608.1"/>
    </source>
</evidence>
<evidence type="ECO:0000256" key="4">
    <source>
        <dbReference type="ARBA" id="ARBA00023326"/>
    </source>
</evidence>
<dbReference type="EMBL" id="QGNW01000106">
    <property type="protein sequence ID" value="RVW96608.1"/>
    <property type="molecule type" value="Genomic_DNA"/>
</dbReference>
<gene>
    <name evidence="8" type="primary">rsgI6_2</name>
    <name evidence="8" type="ORF">CK203_020332</name>
</gene>
<dbReference type="GO" id="GO:0000272">
    <property type="term" value="P:polysaccharide catabolic process"/>
    <property type="evidence" value="ECO:0007669"/>
    <property type="project" value="UniProtKB-KW"/>
</dbReference>
<dbReference type="AlphaFoldDB" id="A0A438IIR7"/>
<feature type="region of interest" description="Disordered" evidence="5">
    <location>
        <begin position="186"/>
        <end position="207"/>
    </location>
</feature>
<name>A0A438IIR7_VITVI</name>
<evidence type="ECO:0000256" key="1">
    <source>
        <dbReference type="ARBA" id="ARBA00007495"/>
    </source>
</evidence>
<dbReference type="SUPFAM" id="SSF49785">
    <property type="entry name" value="Galactose-binding domain-like"/>
    <property type="match status" value="1"/>
</dbReference>
<keyword evidence="6" id="KW-0732">Signal</keyword>
<dbReference type="Gene3D" id="3.20.20.80">
    <property type="entry name" value="Glycosidases"/>
    <property type="match status" value="2"/>
</dbReference>
<feature type="signal peptide" evidence="6">
    <location>
        <begin position="1"/>
        <end position="21"/>
    </location>
</feature>
<proteinExistence type="inferred from homology"/>
<reference evidence="8 9" key="1">
    <citation type="journal article" date="2018" name="PLoS Genet.">
        <title>Population sequencing reveals clonal diversity and ancestral inbreeding in the grapevine cultivar Chardonnay.</title>
        <authorList>
            <person name="Roach M.J."/>
            <person name="Johnson D.L."/>
            <person name="Bohlmann J."/>
            <person name="van Vuuren H.J."/>
            <person name="Jones S.J."/>
            <person name="Pretorius I.S."/>
            <person name="Schmidt S.A."/>
            <person name="Borneman A.R."/>
        </authorList>
    </citation>
    <scope>NUCLEOTIDE SEQUENCE [LARGE SCALE GENOMIC DNA]</scope>
    <source>
        <strain evidence="9">cv. Chardonnay</strain>
        <tissue evidence="8">Leaf</tissue>
    </source>
</reference>
<comment type="caution">
    <text evidence="8">The sequence shown here is derived from an EMBL/GenBank/DDBJ whole genome shotgun (WGS) entry which is preliminary data.</text>
</comment>
<sequence length="455" mass="50824">MMYALPFCFLLLFFLADPPLAAPYDGPLYDFSAYTQCKTRAEGPLYNGGILKGARWDIPRVLADGVYSPAFVLRNLTTGTKYCFSSWVKIKGADSAPIRASLMSEKKTINCVGTVTARRGCWSFLKGGFVLDEPLDYSLLFFQNSDERAVDLAITSASLQPFTDQEWSTNQQYIINTVRKETCSHNPCSKHTGREAARSRNYSRASSKDFPFGSAIAKTILGNLPYQNWFVKRFNAAVFENELKWYATEPDPGNITYALADKCWNSSEQTRLLLEGTISSGRTQVHACMGSEPFRPCPTVSCQQQDSKSNEQRLGADATLHFYETAHQSDPLATLFMNDFNVVETCSDVNSTVDSYISRLRELSRGGATMSGIGLEGHFTIPNPPLIRAILDKLATLQLPIWLTEIDINKTLSKETQAVYLEQVLREGFSHPSVNGIMLWTALHSYGCYQNVPNR</sequence>